<dbReference type="Proteomes" id="UP001554567">
    <property type="component" value="Unassembled WGS sequence"/>
</dbReference>
<name>A0ABV3MWA1_9GAMM</name>
<keyword evidence="2" id="KW-1185">Reference proteome</keyword>
<accession>A0ABV3MWA1</accession>
<comment type="caution">
    <text evidence="1">The sequence shown here is derived from an EMBL/GenBank/DDBJ whole genome shotgun (WGS) entry which is preliminary data.</text>
</comment>
<organism evidence="1 2">
    <name type="scientific">Erwinia papayae</name>
    <dbReference type="NCBI Taxonomy" id="206499"/>
    <lineage>
        <taxon>Bacteria</taxon>
        <taxon>Pseudomonadati</taxon>
        <taxon>Pseudomonadota</taxon>
        <taxon>Gammaproteobacteria</taxon>
        <taxon>Enterobacterales</taxon>
        <taxon>Erwiniaceae</taxon>
        <taxon>Erwinia</taxon>
    </lineage>
</organism>
<protein>
    <submittedName>
        <fullName evidence="1">Uncharacterized protein</fullName>
    </submittedName>
</protein>
<evidence type="ECO:0000313" key="1">
    <source>
        <dbReference type="EMBL" id="MEW5287835.1"/>
    </source>
</evidence>
<dbReference type="EMBL" id="JBFKZN010000001">
    <property type="protein sequence ID" value="MEW5287835.1"/>
    <property type="molecule type" value="Genomic_DNA"/>
</dbReference>
<reference evidence="1 2" key="1">
    <citation type="submission" date="2024-07" db="EMBL/GenBank/DDBJ databases">
        <authorList>
            <person name="Dulla G.F.J."/>
            <person name="Delorm J.G."/>
        </authorList>
    </citation>
    <scope>NUCLEOTIDE SEQUENCE [LARGE SCALE GENOMIC DNA]</scope>
    <source>
        <strain evidence="1 2">JGD 233</strain>
    </source>
</reference>
<evidence type="ECO:0000313" key="2">
    <source>
        <dbReference type="Proteomes" id="UP001554567"/>
    </source>
</evidence>
<proteinExistence type="predicted"/>
<gene>
    <name evidence="1" type="ORF">ABW286_01275</name>
</gene>
<sequence>MGGSGFYQQLVNAGIPGITSGVMHDVLNYMYQVLVSGGEISDATVKQLAANIWGLASNQDRLDELSTIAATMAASLNQN</sequence>